<evidence type="ECO:0000256" key="2">
    <source>
        <dbReference type="SAM" id="MobiDB-lite"/>
    </source>
</evidence>
<dbReference type="EMBL" id="HACG01001218">
    <property type="protein sequence ID" value="CEK48083.1"/>
    <property type="molecule type" value="Transcribed_RNA"/>
</dbReference>
<dbReference type="InterPro" id="IPR001878">
    <property type="entry name" value="Znf_CCHC"/>
</dbReference>
<proteinExistence type="predicted"/>
<dbReference type="Gene3D" id="4.10.60.10">
    <property type="entry name" value="Zinc finger, CCHC-type"/>
    <property type="match status" value="1"/>
</dbReference>
<reference evidence="4" key="1">
    <citation type="submission" date="2014-12" db="EMBL/GenBank/DDBJ databases">
        <title>Insight into the proteome of Arion vulgaris.</title>
        <authorList>
            <person name="Aradska J."/>
            <person name="Bulat T."/>
            <person name="Smidak R."/>
            <person name="Sarate P."/>
            <person name="Gangsoo J."/>
            <person name="Sialana F."/>
            <person name="Bilban M."/>
            <person name="Lubec G."/>
        </authorList>
    </citation>
    <scope>NUCLEOTIDE SEQUENCE</scope>
    <source>
        <tissue evidence="4">Skin</tissue>
    </source>
</reference>
<evidence type="ECO:0000313" key="4">
    <source>
        <dbReference type="EMBL" id="CEK48083.1"/>
    </source>
</evidence>
<gene>
    <name evidence="4" type="primary">ORF3056</name>
</gene>
<sequence>SHFPIMYGFPPQNMSGTLHAAPSGQVASTNQSHSSGAVNGKRCYNCGLAGHKASECNEIRMENMSNTFHLSYKPSEPPA</sequence>
<feature type="region of interest" description="Disordered" evidence="2">
    <location>
        <begin position="14"/>
        <end position="37"/>
    </location>
</feature>
<accession>A0A0B6XW34</accession>
<dbReference type="Pfam" id="PF00098">
    <property type="entry name" value="zf-CCHC"/>
    <property type="match status" value="1"/>
</dbReference>
<dbReference type="AlphaFoldDB" id="A0A0B6XW34"/>
<dbReference type="PROSITE" id="PS50158">
    <property type="entry name" value="ZF_CCHC"/>
    <property type="match status" value="1"/>
</dbReference>
<keyword evidence="1" id="KW-0479">Metal-binding</keyword>
<keyword evidence="1" id="KW-0863">Zinc-finger</keyword>
<dbReference type="SMART" id="SM00343">
    <property type="entry name" value="ZnF_C2HC"/>
    <property type="match status" value="1"/>
</dbReference>
<dbReference type="SUPFAM" id="SSF57756">
    <property type="entry name" value="Retrovirus zinc finger-like domains"/>
    <property type="match status" value="1"/>
</dbReference>
<evidence type="ECO:0000259" key="3">
    <source>
        <dbReference type="PROSITE" id="PS50158"/>
    </source>
</evidence>
<feature type="non-terminal residue" evidence="4">
    <location>
        <position position="1"/>
    </location>
</feature>
<evidence type="ECO:0000256" key="1">
    <source>
        <dbReference type="PROSITE-ProRule" id="PRU00047"/>
    </source>
</evidence>
<dbReference type="GO" id="GO:0003676">
    <property type="term" value="F:nucleic acid binding"/>
    <property type="evidence" value="ECO:0007669"/>
    <property type="project" value="InterPro"/>
</dbReference>
<organism evidence="4">
    <name type="scientific">Arion vulgaris</name>
    <dbReference type="NCBI Taxonomy" id="1028688"/>
    <lineage>
        <taxon>Eukaryota</taxon>
        <taxon>Metazoa</taxon>
        <taxon>Spiralia</taxon>
        <taxon>Lophotrochozoa</taxon>
        <taxon>Mollusca</taxon>
        <taxon>Gastropoda</taxon>
        <taxon>Heterobranchia</taxon>
        <taxon>Euthyneura</taxon>
        <taxon>Panpulmonata</taxon>
        <taxon>Eupulmonata</taxon>
        <taxon>Stylommatophora</taxon>
        <taxon>Helicina</taxon>
        <taxon>Arionoidea</taxon>
        <taxon>Arionidae</taxon>
        <taxon>Arion</taxon>
    </lineage>
</organism>
<name>A0A0B6XW34_9EUPU</name>
<feature type="domain" description="CCHC-type" evidence="3">
    <location>
        <begin position="42"/>
        <end position="58"/>
    </location>
</feature>
<dbReference type="InterPro" id="IPR036875">
    <property type="entry name" value="Znf_CCHC_sf"/>
</dbReference>
<keyword evidence="1" id="KW-0862">Zinc</keyword>
<protein>
    <recommendedName>
        <fullName evidence="3">CCHC-type domain-containing protein</fullName>
    </recommendedName>
</protein>
<dbReference type="GO" id="GO:0008270">
    <property type="term" value="F:zinc ion binding"/>
    <property type="evidence" value="ECO:0007669"/>
    <property type="project" value="UniProtKB-KW"/>
</dbReference>
<feature type="compositionally biased region" description="Polar residues" evidence="2">
    <location>
        <begin position="25"/>
        <end position="37"/>
    </location>
</feature>